<sequence length="200" mass="21975">MCFELVLFEPGLDQSALTRSVRVSRVCTLMCINIPAEASAWTMQLEVSAQWEPITWPPAASPWTSLRTRSSGVAGDHRSDTPWGGTLWLGLGKLIVVSSLCQHQSIYALYRVSHGRTLFSLLTASNPPGAVTNHAETRHRTTTGRGEASGEESRQEWEQLLHVIPELEKHGSACVTLCIEVYETTHVLKLKPILQGCIGA</sequence>
<dbReference type="EMBL" id="JAHDVG010000488">
    <property type="protein sequence ID" value="KAH1165889.1"/>
    <property type="molecule type" value="Genomic_DNA"/>
</dbReference>
<keyword evidence="3" id="KW-1185">Reference proteome</keyword>
<reference evidence="2" key="1">
    <citation type="submission" date="2021-09" db="EMBL/GenBank/DDBJ databases">
        <title>The genome of Mauremys mutica provides insights into the evolution of semi-aquatic lifestyle.</title>
        <authorList>
            <person name="Gong S."/>
            <person name="Gao Y."/>
        </authorList>
    </citation>
    <scope>NUCLEOTIDE SEQUENCE</scope>
    <source>
        <strain evidence="2">MM-2020</strain>
        <tissue evidence="2">Muscle</tissue>
    </source>
</reference>
<accession>A0A9D3WQ16</accession>
<gene>
    <name evidence="2" type="ORF">KIL84_023448</name>
</gene>
<comment type="caution">
    <text evidence="2">The sequence shown here is derived from an EMBL/GenBank/DDBJ whole genome shotgun (WGS) entry which is preliminary data.</text>
</comment>
<proteinExistence type="predicted"/>
<evidence type="ECO:0000313" key="2">
    <source>
        <dbReference type="EMBL" id="KAH1165889.1"/>
    </source>
</evidence>
<evidence type="ECO:0000313" key="3">
    <source>
        <dbReference type="Proteomes" id="UP000827986"/>
    </source>
</evidence>
<dbReference type="AlphaFoldDB" id="A0A9D3WQ16"/>
<dbReference type="Proteomes" id="UP000827986">
    <property type="component" value="Unassembled WGS sequence"/>
</dbReference>
<protein>
    <submittedName>
        <fullName evidence="2">Uncharacterized protein</fullName>
    </submittedName>
</protein>
<evidence type="ECO:0000256" key="1">
    <source>
        <dbReference type="SAM" id="MobiDB-lite"/>
    </source>
</evidence>
<organism evidence="2 3">
    <name type="scientific">Mauremys mutica</name>
    <name type="common">yellowpond turtle</name>
    <dbReference type="NCBI Taxonomy" id="74926"/>
    <lineage>
        <taxon>Eukaryota</taxon>
        <taxon>Metazoa</taxon>
        <taxon>Chordata</taxon>
        <taxon>Craniata</taxon>
        <taxon>Vertebrata</taxon>
        <taxon>Euteleostomi</taxon>
        <taxon>Archelosauria</taxon>
        <taxon>Testudinata</taxon>
        <taxon>Testudines</taxon>
        <taxon>Cryptodira</taxon>
        <taxon>Durocryptodira</taxon>
        <taxon>Testudinoidea</taxon>
        <taxon>Geoemydidae</taxon>
        <taxon>Geoemydinae</taxon>
        <taxon>Mauremys</taxon>
    </lineage>
</organism>
<name>A0A9D3WQ16_9SAUR</name>
<feature type="region of interest" description="Disordered" evidence="1">
    <location>
        <begin position="130"/>
        <end position="153"/>
    </location>
</feature>